<dbReference type="OrthoDB" id="8127019at2"/>
<evidence type="ECO:0000313" key="3">
    <source>
        <dbReference type="Proteomes" id="UP000325641"/>
    </source>
</evidence>
<dbReference type="AlphaFoldDB" id="A0A5P6PD50"/>
<evidence type="ECO:0000256" key="1">
    <source>
        <dbReference type="SAM" id="SignalP"/>
    </source>
</evidence>
<feature type="chain" id="PRO_5024813841" description="Secreted protein" evidence="1">
    <location>
        <begin position="31"/>
        <end position="153"/>
    </location>
</feature>
<dbReference type="KEGG" id="bbet:F8237_29835"/>
<sequence length="153" mass="16589">MRIMMSRSFGALAAFFSAAALLLAPSDSFARPGGSAPHGLATAAVPSGPVARPSMTPGARFRGRNNPWVYWPGGGGFFYENAGYNQPFVDAGQPVSTDIRYTYTYDVPWDWTHRFPPNVVPSDRPYVPSCPTEQVTVPGRGGGEHTVNVMRCY</sequence>
<keyword evidence="1" id="KW-0732">Signal</keyword>
<evidence type="ECO:0000313" key="2">
    <source>
        <dbReference type="EMBL" id="QFI76230.1"/>
    </source>
</evidence>
<feature type="signal peptide" evidence="1">
    <location>
        <begin position="1"/>
        <end position="30"/>
    </location>
</feature>
<gene>
    <name evidence="2" type="ORF">F8237_29835</name>
</gene>
<evidence type="ECO:0008006" key="4">
    <source>
        <dbReference type="Google" id="ProtNLM"/>
    </source>
</evidence>
<name>A0A5P6PD50_9BRAD</name>
<protein>
    <recommendedName>
        <fullName evidence="4">Secreted protein</fullName>
    </recommendedName>
</protein>
<dbReference type="Proteomes" id="UP000325641">
    <property type="component" value="Chromosome"/>
</dbReference>
<organism evidence="2 3">
    <name type="scientific">Bradyrhizobium betae</name>
    <dbReference type="NCBI Taxonomy" id="244734"/>
    <lineage>
        <taxon>Bacteria</taxon>
        <taxon>Pseudomonadati</taxon>
        <taxon>Pseudomonadota</taxon>
        <taxon>Alphaproteobacteria</taxon>
        <taxon>Hyphomicrobiales</taxon>
        <taxon>Nitrobacteraceae</taxon>
        <taxon>Bradyrhizobium</taxon>
    </lineage>
</organism>
<accession>A0A5P6PD50</accession>
<proteinExistence type="predicted"/>
<dbReference type="EMBL" id="CP044543">
    <property type="protein sequence ID" value="QFI76230.1"/>
    <property type="molecule type" value="Genomic_DNA"/>
</dbReference>
<reference evidence="3" key="1">
    <citation type="submission" date="2019-10" db="EMBL/GenBank/DDBJ databases">
        <title>Complete Genome Sequence of Bradyrhizobium betae type strain PL7HG1T.</title>
        <authorList>
            <person name="Bromfield E.S.P."/>
            <person name="Cloutier S."/>
        </authorList>
    </citation>
    <scope>NUCLEOTIDE SEQUENCE [LARGE SCALE GENOMIC DNA]</scope>
    <source>
        <strain evidence="3">PL7HG1</strain>
    </source>
</reference>